<dbReference type="PANTHER" id="PTHR32507">
    <property type="entry name" value="NA(+)/H(+) ANTIPORTER 1"/>
    <property type="match status" value="1"/>
</dbReference>
<dbReference type="Gene3D" id="1.20.1530.20">
    <property type="match status" value="1"/>
</dbReference>
<evidence type="ECO:0000256" key="8">
    <source>
        <dbReference type="ARBA" id="ARBA00023136"/>
    </source>
</evidence>
<dbReference type="GO" id="GO:0015297">
    <property type="term" value="F:antiporter activity"/>
    <property type="evidence" value="ECO:0007669"/>
    <property type="project" value="UniProtKB-KW"/>
</dbReference>
<keyword evidence="4" id="KW-1003">Cell membrane</keyword>
<dbReference type="EMBL" id="OCSU01000001">
    <property type="protein sequence ID" value="SOE66930.1"/>
    <property type="molecule type" value="Genomic_DNA"/>
</dbReference>
<dbReference type="GO" id="GO:0005886">
    <property type="term" value="C:plasma membrane"/>
    <property type="evidence" value="ECO:0007669"/>
    <property type="project" value="UniProtKB-SubCell"/>
</dbReference>
<accession>A0A7Z7I641</accession>
<evidence type="ECO:0000256" key="9">
    <source>
        <dbReference type="SAM" id="Phobius"/>
    </source>
</evidence>
<comment type="caution">
    <text evidence="11">The sequence shown here is derived from an EMBL/GenBank/DDBJ whole genome shotgun (WGS) entry which is preliminary data.</text>
</comment>
<dbReference type="GO" id="GO:1902600">
    <property type="term" value="P:proton transmembrane transport"/>
    <property type="evidence" value="ECO:0007669"/>
    <property type="project" value="InterPro"/>
</dbReference>
<evidence type="ECO:0000256" key="4">
    <source>
        <dbReference type="ARBA" id="ARBA00022475"/>
    </source>
</evidence>
<keyword evidence="7" id="KW-0406">Ion transport</keyword>
<feature type="transmembrane region" description="Helical" evidence="9">
    <location>
        <begin position="302"/>
        <end position="322"/>
    </location>
</feature>
<feature type="transmembrane region" description="Helical" evidence="9">
    <location>
        <begin position="334"/>
        <end position="353"/>
    </location>
</feature>
<evidence type="ECO:0000259" key="10">
    <source>
        <dbReference type="Pfam" id="PF00999"/>
    </source>
</evidence>
<feature type="transmembrane region" description="Helical" evidence="9">
    <location>
        <begin position="192"/>
        <end position="211"/>
    </location>
</feature>
<evidence type="ECO:0000313" key="12">
    <source>
        <dbReference type="Proteomes" id="UP000219522"/>
    </source>
</evidence>
<feature type="transmembrane region" description="Helical" evidence="9">
    <location>
        <begin position="88"/>
        <end position="109"/>
    </location>
</feature>
<feature type="transmembrane region" description="Helical" evidence="9">
    <location>
        <begin position="115"/>
        <end position="137"/>
    </location>
</feature>
<organism evidence="11 12">
    <name type="scientific">Caballeronia arationis</name>
    <dbReference type="NCBI Taxonomy" id="1777142"/>
    <lineage>
        <taxon>Bacteria</taxon>
        <taxon>Pseudomonadati</taxon>
        <taxon>Pseudomonadota</taxon>
        <taxon>Betaproteobacteria</taxon>
        <taxon>Burkholderiales</taxon>
        <taxon>Burkholderiaceae</taxon>
        <taxon>Caballeronia</taxon>
    </lineage>
</organism>
<keyword evidence="2" id="KW-0813">Transport</keyword>
<feature type="transmembrane region" description="Helical" evidence="9">
    <location>
        <begin position="365"/>
        <end position="388"/>
    </location>
</feature>
<keyword evidence="3" id="KW-0050">Antiport</keyword>
<feature type="transmembrane region" description="Helical" evidence="9">
    <location>
        <begin position="149"/>
        <end position="172"/>
    </location>
</feature>
<feature type="transmembrane region" description="Helical" evidence="9">
    <location>
        <begin position="56"/>
        <end position="76"/>
    </location>
</feature>
<sequence>MVLIAAFISVVFLYSLISRRLERTILTAPILFTVAGVLMATSPEALTELALDRKGLLLVAELGLVMTLFTDASRVAPRMLKGHTNLPVRLLSTGMLLTIIVGALCAMIVLRTLTWWEAGILAAILAPTDAGLGQVIVNSKLVPQRIRQALNVEAGLNDGLAVPFMMFFIALAVAQEESGGASVLARFLLEQIGYGALVGLGVGLAGGWMLGLARRKEWMAEPLAQLGVVALPLACVLASEAIGASMFIAAFVAGLFTQAGFSEVGKHSVEFTEEWGQLLNYFVFFLFGLFVPRFWAGFTFAIVAYGVLSLTLIRMIPVAIALRGTGLSRPTILFMAWFGPRGLASIVLGLVYLEGETKLAGEPTIKLAVAATVLLSIFAHGLTGLPGISRYTTAIAKLNNDAPEHEPPDLGRNKIETH</sequence>
<evidence type="ECO:0000256" key="5">
    <source>
        <dbReference type="ARBA" id="ARBA00022692"/>
    </source>
</evidence>
<evidence type="ECO:0000256" key="6">
    <source>
        <dbReference type="ARBA" id="ARBA00022989"/>
    </source>
</evidence>
<reference evidence="11 12" key="1">
    <citation type="submission" date="2017-09" db="EMBL/GenBank/DDBJ databases">
        <authorList>
            <person name="Varghese N."/>
            <person name="Submissions S."/>
        </authorList>
    </citation>
    <scope>NUCLEOTIDE SEQUENCE [LARGE SCALE GENOMIC DNA]</scope>
    <source>
        <strain evidence="11 12">OK806</strain>
    </source>
</reference>
<dbReference type="Pfam" id="PF00999">
    <property type="entry name" value="Na_H_Exchanger"/>
    <property type="match status" value="1"/>
</dbReference>
<dbReference type="InterPro" id="IPR006153">
    <property type="entry name" value="Cation/H_exchanger_TM"/>
</dbReference>
<gene>
    <name evidence="11" type="ORF">SAMN05446927_3179</name>
</gene>
<dbReference type="Proteomes" id="UP000219522">
    <property type="component" value="Unassembled WGS sequence"/>
</dbReference>
<evidence type="ECO:0000256" key="7">
    <source>
        <dbReference type="ARBA" id="ARBA00023065"/>
    </source>
</evidence>
<keyword evidence="12" id="KW-1185">Reference proteome</keyword>
<keyword evidence="8 9" id="KW-0472">Membrane</keyword>
<name>A0A7Z7I641_9BURK</name>
<evidence type="ECO:0000313" key="11">
    <source>
        <dbReference type="EMBL" id="SOE66930.1"/>
    </source>
</evidence>
<evidence type="ECO:0000256" key="3">
    <source>
        <dbReference type="ARBA" id="ARBA00022449"/>
    </source>
</evidence>
<dbReference type="RefSeq" id="WP_097189908.1">
    <property type="nucleotide sequence ID" value="NZ_OCSU01000001.1"/>
</dbReference>
<feature type="transmembrane region" description="Helical" evidence="9">
    <location>
        <begin position="223"/>
        <end position="242"/>
    </location>
</feature>
<proteinExistence type="predicted"/>
<evidence type="ECO:0000256" key="2">
    <source>
        <dbReference type="ARBA" id="ARBA00022448"/>
    </source>
</evidence>
<comment type="subcellular location">
    <subcellularLocation>
        <location evidence="1">Cell membrane</location>
        <topology evidence="1">Multi-pass membrane protein</topology>
    </subcellularLocation>
</comment>
<evidence type="ECO:0000256" key="1">
    <source>
        <dbReference type="ARBA" id="ARBA00004651"/>
    </source>
</evidence>
<keyword evidence="6 9" id="KW-1133">Transmembrane helix</keyword>
<dbReference type="PANTHER" id="PTHR32507:SF8">
    <property type="entry name" value="CNH1P"/>
    <property type="match status" value="1"/>
</dbReference>
<keyword evidence="5 9" id="KW-0812">Transmembrane</keyword>
<dbReference type="InterPro" id="IPR038770">
    <property type="entry name" value="Na+/solute_symporter_sf"/>
</dbReference>
<protein>
    <submittedName>
        <fullName evidence="11">Sodium/proton antiporter, CPA1 family</fullName>
    </submittedName>
</protein>
<feature type="domain" description="Cation/H+ exchanger transmembrane" evidence="10">
    <location>
        <begin position="10"/>
        <end position="383"/>
    </location>
</feature>
<dbReference type="AlphaFoldDB" id="A0A7Z7I641"/>